<dbReference type="PRINTS" id="PR00419">
    <property type="entry name" value="ADXRDTASE"/>
</dbReference>
<dbReference type="GeneID" id="25317651"/>
<dbReference type="GO" id="GO:0097621">
    <property type="term" value="F:monoamine oxidase activity"/>
    <property type="evidence" value="ECO:0007669"/>
    <property type="project" value="UniProtKB-EC"/>
</dbReference>
<gene>
    <name evidence="3" type="ORF">T310_5306</name>
</gene>
<dbReference type="Gene3D" id="3.50.50.60">
    <property type="entry name" value="FAD/NAD(P)-binding domain"/>
    <property type="match status" value="1"/>
</dbReference>
<reference evidence="3 4" key="1">
    <citation type="submission" date="2015-04" db="EMBL/GenBank/DDBJ databases">
        <authorList>
            <person name="Heijne W.H."/>
            <person name="Fedorova N.D."/>
            <person name="Nierman W.C."/>
            <person name="Vollebregt A.W."/>
            <person name="Zhao Z."/>
            <person name="Wu L."/>
            <person name="Kumar M."/>
            <person name="Stam H."/>
            <person name="van den Berg M.A."/>
            <person name="Pel H.J."/>
        </authorList>
    </citation>
    <scope>NUCLEOTIDE SEQUENCE [LARGE SCALE GENOMIC DNA]</scope>
    <source>
        <strain evidence="3 4">CBS 393.64</strain>
    </source>
</reference>
<protein>
    <submittedName>
        <fullName evidence="3">Monoamine oxidase</fullName>
        <ecNumber evidence="3">1.4.3.4</ecNumber>
    </submittedName>
</protein>
<sequence length="582" mass="63582">MECKANCLAQVANWLRFPRAGRSPSSSRPATTAQKLPVSAESHHLSLMGKVPHVGIIGAGISGLRCADILTQNGAKVTILEARDRIGGRTFNNSKQIAQVEVGGHLVDLGPNWIHGTDGNPIAEISVRSNTTTCEWDGRETIFDTAGKPYDDATTTKLAEWMWTTIDEAFEYSNKYKEAIPASKSLFDFCRERVEETDFTQEEKEACLEFSRFWGAYVGDPIEKQSLRFFCLEECIEGTNLFVASTYKNILKYVSESALKRADLRLNEPVIKIESAGREPGAGHQIVVTSANGEVYHFDEVVVTCPLGWLKQNKSVFVPELPQRLSAAIDNISYGRLEKIYVTFPRAFWHVASEPQSKNGGSAGIGTGTEYPPPFTQFLEPSYVDYPKEGSWNQQCVSLAALPPNCAHPTLLFYLYGPCATYVVSKIKDLDQSSESYYNFLNDFLHPFYSCLPHYSPSSADCKPVALFASQWQNDPFAGNGSYSNFQVGLEAGDKDIETMRIGMGPDRGIWFAGEHTAPFVGLGTTTGAYWSGERAAGQICDLYSLGKLGMGVKRDDSLPSATAASVPGGPAGVHAGAGAES</sequence>
<evidence type="ECO:0000256" key="1">
    <source>
        <dbReference type="SAM" id="MobiDB-lite"/>
    </source>
</evidence>
<dbReference type="AlphaFoldDB" id="A0A0F4YR06"/>
<dbReference type="SUPFAM" id="SSF54373">
    <property type="entry name" value="FAD-linked reductases, C-terminal domain"/>
    <property type="match status" value="1"/>
</dbReference>
<dbReference type="EC" id="1.4.3.4" evidence="3"/>
<dbReference type="Pfam" id="PF01593">
    <property type="entry name" value="Amino_oxidase"/>
    <property type="match status" value="1"/>
</dbReference>
<name>A0A0F4YR06_RASE3</name>
<dbReference type="InterPro" id="IPR036188">
    <property type="entry name" value="FAD/NAD-bd_sf"/>
</dbReference>
<dbReference type="InterPro" id="IPR002937">
    <property type="entry name" value="Amino_oxidase"/>
</dbReference>
<dbReference type="RefSeq" id="XP_013327276.1">
    <property type="nucleotide sequence ID" value="XM_013471822.1"/>
</dbReference>
<comment type="caution">
    <text evidence="3">The sequence shown here is derived from an EMBL/GenBank/DDBJ whole genome shotgun (WGS) entry which is preliminary data.</text>
</comment>
<dbReference type="Gene3D" id="3.90.660.10">
    <property type="match status" value="1"/>
</dbReference>
<dbReference type="SUPFAM" id="SSF51905">
    <property type="entry name" value="FAD/NAD(P)-binding domain"/>
    <property type="match status" value="1"/>
</dbReference>
<dbReference type="PANTHER" id="PTHR10742">
    <property type="entry name" value="FLAVIN MONOAMINE OXIDASE"/>
    <property type="match status" value="1"/>
</dbReference>
<dbReference type="Proteomes" id="UP000053958">
    <property type="component" value="Unassembled WGS sequence"/>
</dbReference>
<evidence type="ECO:0000313" key="4">
    <source>
        <dbReference type="Proteomes" id="UP000053958"/>
    </source>
</evidence>
<dbReference type="EMBL" id="LASV01000242">
    <property type="protein sequence ID" value="KKA20664.1"/>
    <property type="molecule type" value="Genomic_DNA"/>
</dbReference>
<dbReference type="GO" id="GO:0006338">
    <property type="term" value="P:chromatin remodeling"/>
    <property type="evidence" value="ECO:0007669"/>
    <property type="project" value="TreeGrafter"/>
</dbReference>
<dbReference type="InterPro" id="IPR050281">
    <property type="entry name" value="Flavin_monoamine_oxidase"/>
</dbReference>
<organism evidence="3 4">
    <name type="scientific">Rasamsonia emersonii (strain ATCC 16479 / CBS 393.64 / IMI 116815)</name>
    <dbReference type="NCBI Taxonomy" id="1408163"/>
    <lineage>
        <taxon>Eukaryota</taxon>
        <taxon>Fungi</taxon>
        <taxon>Dikarya</taxon>
        <taxon>Ascomycota</taxon>
        <taxon>Pezizomycotina</taxon>
        <taxon>Eurotiomycetes</taxon>
        <taxon>Eurotiomycetidae</taxon>
        <taxon>Eurotiales</taxon>
        <taxon>Trichocomaceae</taxon>
        <taxon>Rasamsonia</taxon>
    </lineage>
</organism>
<proteinExistence type="predicted"/>
<dbReference type="STRING" id="1408163.A0A0F4YR06"/>
<keyword evidence="3" id="KW-0560">Oxidoreductase</keyword>
<keyword evidence="4" id="KW-1185">Reference proteome</keyword>
<dbReference type="PANTHER" id="PTHR10742:SF414">
    <property type="entry name" value="CONTAINING AMINE OXIDASE, PUTATIVE (AFU_ORTHOLOGUE AFUA_3G12150)-RELATED"/>
    <property type="match status" value="1"/>
</dbReference>
<feature type="compositionally biased region" description="Low complexity" evidence="1">
    <location>
        <begin position="561"/>
        <end position="582"/>
    </location>
</feature>
<evidence type="ECO:0000313" key="3">
    <source>
        <dbReference type="EMBL" id="KKA20664.1"/>
    </source>
</evidence>
<dbReference type="GO" id="GO:0003682">
    <property type="term" value="F:chromatin binding"/>
    <property type="evidence" value="ECO:0007669"/>
    <property type="project" value="TreeGrafter"/>
</dbReference>
<feature type="domain" description="Amine oxidase" evidence="2">
    <location>
        <begin position="61"/>
        <end position="540"/>
    </location>
</feature>
<evidence type="ECO:0000259" key="2">
    <source>
        <dbReference type="Pfam" id="PF01593"/>
    </source>
</evidence>
<dbReference type="OrthoDB" id="5046242at2759"/>
<feature type="region of interest" description="Disordered" evidence="1">
    <location>
        <begin position="560"/>
        <end position="582"/>
    </location>
</feature>
<dbReference type="GO" id="GO:0050660">
    <property type="term" value="F:flavin adenine dinucleotide binding"/>
    <property type="evidence" value="ECO:0007669"/>
    <property type="project" value="TreeGrafter"/>
</dbReference>
<accession>A0A0F4YR06</accession>